<keyword evidence="1" id="KW-0812">Transmembrane</keyword>
<comment type="caution">
    <text evidence="2">The sequence shown here is derived from an EMBL/GenBank/DDBJ whole genome shotgun (WGS) entry which is preliminary data.</text>
</comment>
<sequence>MPVFRFATVQGQNIVWFLKRNCSVTPAQLGWFYASLCVVSLGIGAFFWQHGATLILPFAWLELGAIGVAFLLYARHAADGERISLQGRRLVVELESGGQVQRAEFDPSWVRVEPRTGDRSLIEVSGRGRSVSVGRYVRPELRPLLAQELRSALREWGGAR</sequence>
<dbReference type="Pfam" id="PF10003">
    <property type="entry name" value="DUF2244"/>
    <property type="match status" value="1"/>
</dbReference>
<dbReference type="Proteomes" id="UP000617041">
    <property type="component" value="Unassembled WGS sequence"/>
</dbReference>
<keyword evidence="1" id="KW-0472">Membrane</keyword>
<dbReference type="InterPro" id="IPR019253">
    <property type="entry name" value="DUF2244_TM"/>
</dbReference>
<reference evidence="2" key="1">
    <citation type="submission" date="2020-12" db="EMBL/GenBank/DDBJ databases">
        <title>Ramlibacter sp. nov., isolated from a freshwater alga, Cryptomonas.</title>
        <authorList>
            <person name="Kim H.M."/>
            <person name="Jeon C.O."/>
        </authorList>
    </citation>
    <scope>NUCLEOTIDE SEQUENCE</scope>
    <source>
        <strain evidence="2">CrO1</strain>
    </source>
</reference>
<dbReference type="EMBL" id="JAEDAO010000001">
    <property type="protein sequence ID" value="MBK0391777.1"/>
    <property type="molecule type" value="Genomic_DNA"/>
</dbReference>
<gene>
    <name evidence="2" type="ORF">I8E28_04170</name>
</gene>
<keyword evidence="1" id="KW-1133">Transmembrane helix</keyword>
<protein>
    <submittedName>
        <fullName evidence="2">DUF2244 domain-containing protein</fullName>
    </submittedName>
</protein>
<keyword evidence="3" id="KW-1185">Reference proteome</keyword>
<dbReference type="AlphaFoldDB" id="A0A934UQR0"/>
<feature type="transmembrane region" description="Helical" evidence="1">
    <location>
        <begin position="54"/>
        <end position="74"/>
    </location>
</feature>
<evidence type="ECO:0000256" key="1">
    <source>
        <dbReference type="SAM" id="Phobius"/>
    </source>
</evidence>
<evidence type="ECO:0000313" key="3">
    <source>
        <dbReference type="Proteomes" id="UP000617041"/>
    </source>
</evidence>
<name>A0A934UQR0_9BURK</name>
<organism evidence="2 3">
    <name type="scientific">Ramlibacter algicola</name>
    <dbReference type="NCBI Taxonomy" id="2795217"/>
    <lineage>
        <taxon>Bacteria</taxon>
        <taxon>Pseudomonadati</taxon>
        <taxon>Pseudomonadota</taxon>
        <taxon>Betaproteobacteria</taxon>
        <taxon>Burkholderiales</taxon>
        <taxon>Comamonadaceae</taxon>
        <taxon>Ramlibacter</taxon>
    </lineage>
</organism>
<accession>A0A934UQR0</accession>
<evidence type="ECO:0000313" key="2">
    <source>
        <dbReference type="EMBL" id="MBK0391777.1"/>
    </source>
</evidence>
<proteinExistence type="predicted"/>
<feature type="transmembrane region" description="Helical" evidence="1">
    <location>
        <begin position="29"/>
        <end position="48"/>
    </location>
</feature>
<dbReference type="RefSeq" id="WP_200786576.1">
    <property type="nucleotide sequence ID" value="NZ_JAEDAO010000001.1"/>
</dbReference>